<reference evidence="9 10" key="1">
    <citation type="submission" date="2017-10" db="EMBL/GenBank/DDBJ databases">
        <title>Extensive intraspecific genome diversity in a model arbuscular mycorrhizal fungus.</title>
        <authorList>
            <person name="Chen E.C.H."/>
            <person name="Morin E."/>
            <person name="Baudet D."/>
            <person name="Noel J."/>
            <person name="Ndikumana S."/>
            <person name="Charron P."/>
            <person name="St-Onge C."/>
            <person name="Giorgi J."/>
            <person name="Grigoriev I.V."/>
            <person name="Roux C."/>
            <person name="Martin F.M."/>
            <person name="Corradi N."/>
        </authorList>
    </citation>
    <scope>NUCLEOTIDE SEQUENCE [LARGE SCALE GENOMIC DNA]</scope>
    <source>
        <strain evidence="9 10">A1</strain>
    </source>
</reference>
<sequence>MLSSISFLLMLLNFPLPWFPTFLQIDFSDVPALIAAITMGPVAGILVELVKNILDWIFSGAPTGVPVGHMANFATGILFILPANFINGYCDCLIQNNENMD</sequence>
<dbReference type="InterPro" id="IPR024529">
    <property type="entry name" value="ECF_trnsprt_substrate-spec"/>
</dbReference>
<evidence type="ECO:0000256" key="7">
    <source>
        <dbReference type="ARBA" id="ARBA00023136"/>
    </source>
</evidence>
<dbReference type="GO" id="GO:0032217">
    <property type="term" value="F:riboflavin transmembrane transporter activity"/>
    <property type="evidence" value="ECO:0007669"/>
    <property type="project" value="InterPro"/>
</dbReference>
<evidence type="ECO:0000313" key="10">
    <source>
        <dbReference type="Proteomes" id="UP000232688"/>
    </source>
</evidence>
<keyword evidence="7 8" id="KW-0472">Membrane</keyword>
<dbReference type="Proteomes" id="UP000232688">
    <property type="component" value="Unassembled WGS sequence"/>
</dbReference>
<dbReference type="Pfam" id="PF12822">
    <property type="entry name" value="ECF_trnsprt"/>
    <property type="match status" value="1"/>
</dbReference>
<dbReference type="Gene3D" id="1.10.1760.20">
    <property type="match status" value="1"/>
</dbReference>
<feature type="transmembrane region" description="Helical" evidence="8">
    <location>
        <begin position="31"/>
        <end position="50"/>
    </location>
</feature>
<keyword evidence="3" id="KW-0813">Transport</keyword>
<gene>
    <name evidence="9" type="ORF">RhiirA1_481394</name>
</gene>
<comment type="subcellular location">
    <subcellularLocation>
        <location evidence="1">Cell membrane</location>
        <topology evidence="1">Multi-pass membrane protein</topology>
    </subcellularLocation>
</comment>
<keyword evidence="5 8" id="KW-0812">Transmembrane</keyword>
<reference evidence="9 10" key="2">
    <citation type="submission" date="2017-10" db="EMBL/GenBank/DDBJ databases">
        <title>Genome analyses suggest a sexual origin of heterokaryosis in a supposedly ancient asexual fungus.</title>
        <authorList>
            <person name="Corradi N."/>
            <person name="Sedzielewska K."/>
            <person name="Noel J."/>
            <person name="Charron P."/>
            <person name="Farinelli L."/>
            <person name="Marton T."/>
            <person name="Kruger M."/>
            <person name="Pelin A."/>
            <person name="Brachmann A."/>
            <person name="Corradi N."/>
        </authorList>
    </citation>
    <scope>NUCLEOTIDE SEQUENCE [LARGE SCALE GENOMIC DNA]</scope>
    <source>
        <strain evidence="9 10">A1</strain>
    </source>
</reference>
<dbReference type="EMBL" id="LLXH01005684">
    <property type="protein sequence ID" value="PKC52485.1"/>
    <property type="molecule type" value="Genomic_DNA"/>
</dbReference>
<accession>A0A2N0QN64</accession>
<evidence type="ECO:0000256" key="2">
    <source>
        <dbReference type="ARBA" id="ARBA00005540"/>
    </source>
</evidence>
<feature type="transmembrane region" description="Helical" evidence="8">
    <location>
        <begin position="7"/>
        <end position="25"/>
    </location>
</feature>
<dbReference type="AlphaFoldDB" id="A0A2N0QN64"/>
<dbReference type="PANTHER" id="PTHR38438">
    <property type="entry name" value="RIBOFLAVIN TRANSPORTER RIBU"/>
    <property type="match status" value="1"/>
</dbReference>
<evidence type="ECO:0000256" key="5">
    <source>
        <dbReference type="ARBA" id="ARBA00022692"/>
    </source>
</evidence>
<keyword evidence="6 8" id="KW-1133">Transmembrane helix</keyword>
<dbReference type="InterPro" id="IPR025720">
    <property type="entry name" value="RibU"/>
</dbReference>
<proteinExistence type="inferred from homology"/>
<name>A0A2N0QN64_9GLOM</name>
<evidence type="ECO:0000256" key="6">
    <source>
        <dbReference type="ARBA" id="ARBA00022989"/>
    </source>
</evidence>
<evidence type="ECO:0000256" key="1">
    <source>
        <dbReference type="ARBA" id="ARBA00004651"/>
    </source>
</evidence>
<keyword evidence="4" id="KW-1003">Cell membrane</keyword>
<dbReference type="PANTHER" id="PTHR38438:SF1">
    <property type="entry name" value="RIBOFLAVIN TRANSPORTER RIBU"/>
    <property type="match status" value="1"/>
</dbReference>
<organism evidence="9 10">
    <name type="scientific">Rhizophagus irregularis</name>
    <dbReference type="NCBI Taxonomy" id="588596"/>
    <lineage>
        <taxon>Eukaryota</taxon>
        <taxon>Fungi</taxon>
        <taxon>Fungi incertae sedis</taxon>
        <taxon>Mucoromycota</taxon>
        <taxon>Glomeromycotina</taxon>
        <taxon>Glomeromycetes</taxon>
        <taxon>Glomerales</taxon>
        <taxon>Glomeraceae</taxon>
        <taxon>Rhizophagus</taxon>
    </lineage>
</organism>
<dbReference type="GO" id="GO:0005886">
    <property type="term" value="C:plasma membrane"/>
    <property type="evidence" value="ECO:0007669"/>
    <property type="project" value="UniProtKB-SubCell"/>
</dbReference>
<evidence type="ECO:0000256" key="4">
    <source>
        <dbReference type="ARBA" id="ARBA00022475"/>
    </source>
</evidence>
<comment type="caution">
    <text evidence="9">The sequence shown here is derived from an EMBL/GenBank/DDBJ whole genome shotgun (WGS) entry which is preliminary data.</text>
</comment>
<protein>
    <submittedName>
        <fullName evidence="9">Uncharacterized protein</fullName>
    </submittedName>
</protein>
<dbReference type="VEuPathDB" id="FungiDB:RhiirA1_481394"/>
<comment type="similarity">
    <text evidence="2">Belongs to the prokaryotic riboflavin transporter (P-RFT) (TC 2.A.87) family.</text>
</comment>
<evidence type="ECO:0000313" key="9">
    <source>
        <dbReference type="EMBL" id="PKC52485.1"/>
    </source>
</evidence>
<evidence type="ECO:0000256" key="8">
    <source>
        <dbReference type="SAM" id="Phobius"/>
    </source>
</evidence>
<evidence type="ECO:0000256" key="3">
    <source>
        <dbReference type="ARBA" id="ARBA00022448"/>
    </source>
</evidence>